<keyword evidence="2" id="KW-0732">Signal</keyword>
<reference evidence="3 4" key="1">
    <citation type="submission" date="2018-02" db="EMBL/GenBank/DDBJ databases">
        <title>Solimicrobium silvestre gen. nov., sp. nov., isolated from alpine forest soil.</title>
        <authorList>
            <person name="Margesin R."/>
            <person name="Albuquerque L."/>
            <person name="Zhang D.-C."/>
            <person name="Froufe H.J.C."/>
            <person name="Severino R."/>
            <person name="Roxo I."/>
            <person name="Egas C."/>
            <person name="Da Costa M.S."/>
        </authorList>
    </citation>
    <scope>NUCLEOTIDE SEQUENCE [LARGE SCALE GENOMIC DNA]</scope>
    <source>
        <strain evidence="3 4">S20-91</strain>
    </source>
</reference>
<gene>
    <name evidence="3" type="ORF">S2091_1982</name>
</gene>
<feature type="region of interest" description="Disordered" evidence="1">
    <location>
        <begin position="239"/>
        <end position="261"/>
    </location>
</feature>
<dbReference type="AlphaFoldDB" id="A0A2S9GZT7"/>
<evidence type="ECO:0000256" key="1">
    <source>
        <dbReference type="SAM" id="MobiDB-lite"/>
    </source>
</evidence>
<dbReference type="EMBL" id="PUGF01000008">
    <property type="protein sequence ID" value="PRC93244.1"/>
    <property type="molecule type" value="Genomic_DNA"/>
</dbReference>
<feature type="compositionally biased region" description="Polar residues" evidence="1">
    <location>
        <begin position="251"/>
        <end position="261"/>
    </location>
</feature>
<sequence>MNLHIKTSHYFYLLTACAALISFAPQLSYADGLADMKSALTRGQGQTPVKAIFDVKIKNREGEGKELEETNGLANVMVEDNAHGLQLQFGRELMSKLDLEQRTQEHDSKAKTPTVTAAKELSSTEAQHMLYAASSISRSLEKAVFKSERAESWNGKPARLLSFEYSQDKMSEKDRKYVKKFNGTVDIWIAQDGTPLASRKLMTVSGSAMIVISFESSNEESEVYAMVGDRLIVTRKENKTSQSAFGEKGESSTVKTLQVQS</sequence>
<feature type="chain" id="PRO_5015634382" evidence="2">
    <location>
        <begin position="31"/>
        <end position="261"/>
    </location>
</feature>
<evidence type="ECO:0000313" key="4">
    <source>
        <dbReference type="Proteomes" id="UP000237839"/>
    </source>
</evidence>
<keyword evidence="4" id="KW-1185">Reference proteome</keyword>
<accession>A0A2S9GZT7</accession>
<evidence type="ECO:0000313" key="3">
    <source>
        <dbReference type="EMBL" id="PRC93244.1"/>
    </source>
</evidence>
<dbReference type="Proteomes" id="UP000237839">
    <property type="component" value="Unassembled WGS sequence"/>
</dbReference>
<protein>
    <submittedName>
        <fullName evidence="3">Uncharacterized protein</fullName>
    </submittedName>
</protein>
<dbReference type="RefSeq" id="WP_243405384.1">
    <property type="nucleotide sequence ID" value="NZ_PUGF01000008.1"/>
</dbReference>
<proteinExistence type="predicted"/>
<evidence type="ECO:0000256" key="2">
    <source>
        <dbReference type="SAM" id="SignalP"/>
    </source>
</evidence>
<name>A0A2S9GZT7_9BURK</name>
<dbReference type="PROSITE" id="PS51257">
    <property type="entry name" value="PROKAR_LIPOPROTEIN"/>
    <property type="match status" value="1"/>
</dbReference>
<organism evidence="3 4">
    <name type="scientific">Solimicrobium silvestre</name>
    <dbReference type="NCBI Taxonomy" id="2099400"/>
    <lineage>
        <taxon>Bacteria</taxon>
        <taxon>Pseudomonadati</taxon>
        <taxon>Pseudomonadota</taxon>
        <taxon>Betaproteobacteria</taxon>
        <taxon>Burkholderiales</taxon>
        <taxon>Oxalobacteraceae</taxon>
        <taxon>Solimicrobium</taxon>
    </lineage>
</organism>
<comment type="caution">
    <text evidence="3">The sequence shown here is derived from an EMBL/GenBank/DDBJ whole genome shotgun (WGS) entry which is preliminary data.</text>
</comment>
<feature type="signal peptide" evidence="2">
    <location>
        <begin position="1"/>
        <end position="30"/>
    </location>
</feature>